<gene>
    <name evidence="1" type="ORF">WJX74_005573</name>
</gene>
<keyword evidence="2" id="KW-1185">Reference proteome</keyword>
<dbReference type="Proteomes" id="UP001438707">
    <property type="component" value="Unassembled WGS sequence"/>
</dbReference>
<protein>
    <submittedName>
        <fullName evidence="1">Uncharacterized protein</fullName>
    </submittedName>
</protein>
<organism evidence="1 2">
    <name type="scientific">Apatococcus lobatus</name>
    <dbReference type="NCBI Taxonomy" id="904363"/>
    <lineage>
        <taxon>Eukaryota</taxon>
        <taxon>Viridiplantae</taxon>
        <taxon>Chlorophyta</taxon>
        <taxon>core chlorophytes</taxon>
        <taxon>Trebouxiophyceae</taxon>
        <taxon>Chlorellales</taxon>
        <taxon>Chlorellaceae</taxon>
        <taxon>Apatococcus</taxon>
    </lineage>
</organism>
<name>A0AAW1QHM4_9CHLO</name>
<evidence type="ECO:0000313" key="1">
    <source>
        <dbReference type="EMBL" id="KAK9820802.1"/>
    </source>
</evidence>
<accession>A0AAW1QHM4</accession>
<dbReference type="AlphaFoldDB" id="A0AAW1QHM4"/>
<proteinExistence type="predicted"/>
<sequence length="114" mass="13024">MAINPRNVEVFDAQDINPGFWREVREDELQSNFLYSTRLFAEGRTFLGVCALAEEELTACKGGSWYIEWIEELDLRLNQAFVVLPSDWSFPATVASDVIEVSTLRFFAQRAKGL</sequence>
<evidence type="ECO:0000313" key="2">
    <source>
        <dbReference type="Proteomes" id="UP001438707"/>
    </source>
</evidence>
<comment type="caution">
    <text evidence="1">The sequence shown here is derived from an EMBL/GenBank/DDBJ whole genome shotgun (WGS) entry which is preliminary data.</text>
</comment>
<dbReference type="EMBL" id="JALJOS010000043">
    <property type="protein sequence ID" value="KAK9820802.1"/>
    <property type="molecule type" value="Genomic_DNA"/>
</dbReference>
<reference evidence="1 2" key="1">
    <citation type="journal article" date="2024" name="Nat. Commun.">
        <title>Phylogenomics reveals the evolutionary origins of lichenization in chlorophyte algae.</title>
        <authorList>
            <person name="Puginier C."/>
            <person name="Libourel C."/>
            <person name="Otte J."/>
            <person name="Skaloud P."/>
            <person name="Haon M."/>
            <person name="Grisel S."/>
            <person name="Petersen M."/>
            <person name="Berrin J.G."/>
            <person name="Delaux P.M."/>
            <person name="Dal Grande F."/>
            <person name="Keller J."/>
        </authorList>
    </citation>
    <scope>NUCLEOTIDE SEQUENCE [LARGE SCALE GENOMIC DNA]</scope>
    <source>
        <strain evidence="1 2">SAG 2145</strain>
    </source>
</reference>